<evidence type="ECO:0000313" key="4">
    <source>
        <dbReference type="Proteomes" id="UP000317648"/>
    </source>
</evidence>
<keyword evidence="1 3" id="KW-0560">Oxidoreductase</keyword>
<dbReference type="Proteomes" id="UP000317648">
    <property type="component" value="Chromosome"/>
</dbReference>
<evidence type="ECO:0000259" key="2">
    <source>
        <dbReference type="SMART" id="SM00903"/>
    </source>
</evidence>
<sequence length="199" mass="21634">MSFAHGPAVQDVLRLIDREVWIVTAAAGDDQGGMVATWVSQASLDPGHGVMVLGAAPNHYTAELIDRSNAFALHLITPEQIDLAWNFAIGSGRDRDKLAGLTAVPGLTGSPLLAECLARLECRVFARLATGDRTYYWGQIGAAERRGDATPLREQQLLSMANDAQKTALKANMQHDIAVQTPDWEAWRRELPPLLQPGQ</sequence>
<protein>
    <submittedName>
        <fullName evidence="3">Diflavin flavoprotein A 3</fullName>
        <ecNumber evidence="3">1.-.-.-</ecNumber>
    </submittedName>
</protein>
<dbReference type="GO" id="GO:0010181">
    <property type="term" value="F:FMN binding"/>
    <property type="evidence" value="ECO:0007669"/>
    <property type="project" value="InterPro"/>
</dbReference>
<dbReference type="GO" id="GO:0042602">
    <property type="term" value="F:riboflavin reductase (NADPH) activity"/>
    <property type="evidence" value="ECO:0007669"/>
    <property type="project" value="TreeGrafter"/>
</dbReference>
<dbReference type="Pfam" id="PF01613">
    <property type="entry name" value="Flavin_Reduct"/>
    <property type="match status" value="1"/>
</dbReference>
<dbReference type="RefSeq" id="WP_145056054.1">
    <property type="nucleotide sequence ID" value="NZ_CP036433.1"/>
</dbReference>
<dbReference type="InterPro" id="IPR012349">
    <property type="entry name" value="Split_barrel_FMN-bd"/>
</dbReference>
<dbReference type="EMBL" id="CP036433">
    <property type="protein sequence ID" value="QDU97268.1"/>
    <property type="molecule type" value="Genomic_DNA"/>
</dbReference>
<dbReference type="InterPro" id="IPR050268">
    <property type="entry name" value="NADH-dep_flavin_reductase"/>
</dbReference>
<feature type="domain" description="Flavin reductase like" evidence="2">
    <location>
        <begin position="13"/>
        <end position="150"/>
    </location>
</feature>
<dbReference type="AlphaFoldDB" id="A0A518DZK1"/>
<dbReference type="OrthoDB" id="9792436at2"/>
<dbReference type="Gene3D" id="2.30.110.10">
    <property type="entry name" value="Electron Transport, Fmn-binding Protein, Chain A"/>
    <property type="match status" value="1"/>
</dbReference>
<dbReference type="InterPro" id="IPR002563">
    <property type="entry name" value="Flavin_Rdtase-like_dom"/>
</dbReference>
<accession>A0A518DZK1</accession>
<evidence type="ECO:0000313" key="3">
    <source>
        <dbReference type="EMBL" id="QDU97268.1"/>
    </source>
</evidence>
<evidence type="ECO:0000256" key="1">
    <source>
        <dbReference type="ARBA" id="ARBA00023002"/>
    </source>
</evidence>
<dbReference type="KEGG" id="lcre:Pla8534_51140"/>
<gene>
    <name evidence="3" type="primary">dfa3</name>
    <name evidence="3" type="ORF">Pla8534_51140</name>
</gene>
<dbReference type="EC" id="1.-.-.-" evidence="3"/>
<organism evidence="3 4">
    <name type="scientific">Lignipirellula cremea</name>
    <dbReference type="NCBI Taxonomy" id="2528010"/>
    <lineage>
        <taxon>Bacteria</taxon>
        <taxon>Pseudomonadati</taxon>
        <taxon>Planctomycetota</taxon>
        <taxon>Planctomycetia</taxon>
        <taxon>Pirellulales</taxon>
        <taxon>Pirellulaceae</taxon>
        <taxon>Lignipirellula</taxon>
    </lineage>
</organism>
<name>A0A518DZK1_9BACT</name>
<keyword evidence="4" id="KW-1185">Reference proteome</keyword>
<dbReference type="SMART" id="SM00903">
    <property type="entry name" value="Flavin_Reduct"/>
    <property type="match status" value="1"/>
</dbReference>
<dbReference type="SUPFAM" id="SSF50475">
    <property type="entry name" value="FMN-binding split barrel"/>
    <property type="match status" value="1"/>
</dbReference>
<reference evidence="3 4" key="1">
    <citation type="submission" date="2019-02" db="EMBL/GenBank/DDBJ databases">
        <title>Deep-cultivation of Planctomycetes and their phenomic and genomic characterization uncovers novel biology.</title>
        <authorList>
            <person name="Wiegand S."/>
            <person name="Jogler M."/>
            <person name="Boedeker C."/>
            <person name="Pinto D."/>
            <person name="Vollmers J."/>
            <person name="Rivas-Marin E."/>
            <person name="Kohn T."/>
            <person name="Peeters S.H."/>
            <person name="Heuer A."/>
            <person name="Rast P."/>
            <person name="Oberbeckmann S."/>
            <person name="Bunk B."/>
            <person name="Jeske O."/>
            <person name="Meyerdierks A."/>
            <person name="Storesund J.E."/>
            <person name="Kallscheuer N."/>
            <person name="Luecker S."/>
            <person name="Lage O.M."/>
            <person name="Pohl T."/>
            <person name="Merkel B.J."/>
            <person name="Hornburger P."/>
            <person name="Mueller R.-W."/>
            <person name="Bruemmer F."/>
            <person name="Labrenz M."/>
            <person name="Spormann A.M."/>
            <person name="Op den Camp H."/>
            <person name="Overmann J."/>
            <person name="Amann R."/>
            <person name="Jetten M.S.M."/>
            <person name="Mascher T."/>
            <person name="Medema M.H."/>
            <person name="Devos D.P."/>
            <person name="Kaster A.-K."/>
            <person name="Ovreas L."/>
            <person name="Rohde M."/>
            <person name="Galperin M.Y."/>
            <person name="Jogler C."/>
        </authorList>
    </citation>
    <scope>NUCLEOTIDE SEQUENCE [LARGE SCALE GENOMIC DNA]</scope>
    <source>
        <strain evidence="3 4">Pla85_3_4</strain>
    </source>
</reference>
<dbReference type="PANTHER" id="PTHR30466:SF1">
    <property type="entry name" value="FMN REDUCTASE (NADH) RUTF"/>
    <property type="match status" value="1"/>
</dbReference>
<proteinExistence type="predicted"/>
<dbReference type="PANTHER" id="PTHR30466">
    <property type="entry name" value="FLAVIN REDUCTASE"/>
    <property type="match status" value="1"/>
</dbReference>